<evidence type="ECO:0000259" key="1">
    <source>
        <dbReference type="Pfam" id="PF14279"/>
    </source>
</evidence>
<protein>
    <recommendedName>
        <fullName evidence="1">HNH endonuclease 5 domain-containing protein</fullName>
    </recommendedName>
</protein>
<evidence type="ECO:0000313" key="3">
    <source>
        <dbReference type="Proteomes" id="UP000632454"/>
    </source>
</evidence>
<dbReference type="RefSeq" id="WP_188492047.1">
    <property type="nucleotide sequence ID" value="NZ_BMCS01000003.1"/>
</dbReference>
<comment type="caution">
    <text evidence="2">The sequence shown here is derived from an EMBL/GenBank/DDBJ whole genome shotgun (WGS) entry which is preliminary data.</text>
</comment>
<sequence length="160" mass="17740">MTKPTTKRKRRPKGLGSVHMRSRDNLWIGSFEVPSKTGAKRGRKSVTSMQYCQLQLKMRDLRNELGIGMAPIAHARPLTAIEVSNDKGTHTRKEWVDLLRSVQGICHYCGELALPPTKDHMIPVALGGTSAIENIAVSCEPCNWSKGALTAEQFMARRVA</sequence>
<gene>
    <name evidence="2" type="ORF">GCM10007298_38760</name>
</gene>
<dbReference type="CDD" id="cd00085">
    <property type="entry name" value="HNHc"/>
    <property type="match status" value="1"/>
</dbReference>
<reference evidence="3" key="1">
    <citation type="journal article" date="2019" name="Int. J. Syst. Evol. Microbiol.">
        <title>The Global Catalogue of Microorganisms (GCM) 10K type strain sequencing project: providing services to taxonomists for standard genome sequencing and annotation.</title>
        <authorList>
            <consortium name="The Broad Institute Genomics Platform"/>
            <consortium name="The Broad Institute Genome Sequencing Center for Infectious Disease"/>
            <person name="Wu L."/>
            <person name="Ma J."/>
        </authorList>
    </citation>
    <scope>NUCLEOTIDE SEQUENCE [LARGE SCALE GENOMIC DNA]</scope>
    <source>
        <strain evidence="3">CCM 7855</strain>
    </source>
</reference>
<dbReference type="InterPro" id="IPR029471">
    <property type="entry name" value="HNH_5"/>
</dbReference>
<keyword evidence="3" id="KW-1185">Reference proteome</keyword>
<proteinExistence type="predicted"/>
<dbReference type="Gene3D" id="1.10.30.50">
    <property type="match status" value="1"/>
</dbReference>
<feature type="domain" description="HNH endonuclease 5" evidence="1">
    <location>
        <begin position="106"/>
        <end position="154"/>
    </location>
</feature>
<organism evidence="2 3">
    <name type="scientific">Williamsia phyllosphaerae</name>
    <dbReference type="NCBI Taxonomy" id="885042"/>
    <lineage>
        <taxon>Bacteria</taxon>
        <taxon>Bacillati</taxon>
        <taxon>Actinomycetota</taxon>
        <taxon>Actinomycetes</taxon>
        <taxon>Mycobacteriales</taxon>
        <taxon>Nocardiaceae</taxon>
        <taxon>Williamsia</taxon>
    </lineage>
</organism>
<dbReference type="Proteomes" id="UP000632454">
    <property type="component" value="Unassembled WGS sequence"/>
</dbReference>
<dbReference type="Pfam" id="PF14279">
    <property type="entry name" value="HNH_5"/>
    <property type="match status" value="1"/>
</dbReference>
<evidence type="ECO:0000313" key="2">
    <source>
        <dbReference type="EMBL" id="GGF39317.1"/>
    </source>
</evidence>
<dbReference type="InterPro" id="IPR003615">
    <property type="entry name" value="HNH_nuc"/>
</dbReference>
<name>A0ABQ1V6R1_9NOCA</name>
<accession>A0ABQ1V6R1</accession>
<dbReference type="EMBL" id="BMCS01000003">
    <property type="protein sequence ID" value="GGF39317.1"/>
    <property type="molecule type" value="Genomic_DNA"/>
</dbReference>